<dbReference type="AlphaFoldDB" id="A0A2P7BPT5"/>
<gene>
    <name evidence="1" type="ORF">CU102_11940</name>
</gene>
<evidence type="ECO:0000313" key="1">
    <source>
        <dbReference type="EMBL" id="PSH68483.1"/>
    </source>
</evidence>
<proteinExistence type="predicted"/>
<protein>
    <submittedName>
        <fullName evidence="1">Uncharacterized protein</fullName>
    </submittedName>
</protein>
<comment type="caution">
    <text evidence="1">The sequence shown here is derived from an EMBL/GenBank/DDBJ whole genome shotgun (WGS) entry which is preliminary data.</text>
</comment>
<reference evidence="2" key="1">
    <citation type="submission" date="2017-11" db="EMBL/GenBank/DDBJ databases">
        <authorList>
            <person name="Kuznetsova I."/>
            <person name="Sazanova A."/>
            <person name="Chirak E."/>
            <person name="Safronova V."/>
            <person name="Willems A."/>
        </authorList>
    </citation>
    <scope>NUCLEOTIDE SEQUENCE [LARGE SCALE GENOMIC DNA]</scope>
    <source>
        <strain evidence="2">STM 196</strain>
    </source>
</reference>
<sequence>MKNLPVFQSPQARENRMDLSMFGNQQTQHNHSFRSYREMNNSEKIEATKSLTKLFGSFPQSPMSDPDLQLRAYLEAVEDFDCVDVLAAVECFRQGEVKDAHKAFCPSTAQLCDEVRYRKQMREIMARAGVKPAQNLIQ</sequence>
<organism evidence="1 2">
    <name type="scientific">Phyllobacterium brassicacearum</name>
    <dbReference type="NCBI Taxonomy" id="314235"/>
    <lineage>
        <taxon>Bacteria</taxon>
        <taxon>Pseudomonadati</taxon>
        <taxon>Pseudomonadota</taxon>
        <taxon>Alphaproteobacteria</taxon>
        <taxon>Hyphomicrobiales</taxon>
        <taxon>Phyllobacteriaceae</taxon>
        <taxon>Phyllobacterium</taxon>
    </lineage>
</organism>
<dbReference type="Proteomes" id="UP000241444">
    <property type="component" value="Unassembled WGS sequence"/>
</dbReference>
<keyword evidence="2" id="KW-1185">Reference proteome</keyword>
<name>A0A2P7BPT5_9HYPH</name>
<evidence type="ECO:0000313" key="2">
    <source>
        <dbReference type="Proteomes" id="UP000241444"/>
    </source>
</evidence>
<dbReference type="EMBL" id="PGGO01000008">
    <property type="protein sequence ID" value="PSH68483.1"/>
    <property type="molecule type" value="Genomic_DNA"/>
</dbReference>
<accession>A0A2P7BPT5</accession>